<feature type="region of interest" description="Disordered" evidence="8">
    <location>
        <begin position="29"/>
        <end position="51"/>
    </location>
</feature>
<sequence length="395" mass="42012">MLLNLISASLLAVPALALPHTGLGVSKRQDCPAPGQAAGATELPDPFTNSAGTPITTAAEFTCRQQELFQLFQDSELGEKPGAPESVTASASGNGLTINVSNGGSSISFSVSISYPSGGSEPYPAIIAYGFPSIPVPAGVATITFNNDDIAAQQNTGSRGRGKFYDLYGSDHTASAMTAWAWGVSRIIDALEATPNARINPERIGVTGCSRNGKGAFIAGAFDERVALTLPQESGSGGSACWRLSDEQKRQGQNVQTASQIITENVWFSRAFEQYVNDVTQLPVDHHELAALVAPRGLYVIENTDMEWLGNWSCYGCMVAGHKIYEALGVPDNMGFSQVGGHNHCQFPGAQNEELNAFITKFLLDGDANTAVMRTDGNLQFDEAQWCPWEVPTLA</sequence>
<keyword evidence="5" id="KW-0439">Lignin degradation</keyword>
<accession>A0A2B7Y4I1</accession>
<protein>
    <recommendedName>
        <fullName evidence="7">(4-O-methyl)-D-glucuronate--lignin esterase</fullName>
        <ecNumber evidence="7">3.1.1.117</ecNumber>
    </recommendedName>
</protein>
<dbReference type="InterPro" id="IPR054579">
    <property type="entry name" value="GCE-like_dom"/>
</dbReference>
<evidence type="ECO:0000256" key="2">
    <source>
        <dbReference type="ARBA" id="ARBA00022487"/>
    </source>
</evidence>
<feature type="chain" id="PRO_5012812443" description="(4-O-methyl)-D-glucuronate--lignin esterase" evidence="9">
    <location>
        <begin position="18"/>
        <end position="395"/>
    </location>
</feature>
<dbReference type="STRING" id="1447875.A0A2B7Y4I1"/>
<feature type="domain" description="4-O-methyl-glucuronoyl methylesterase-like" evidence="10">
    <location>
        <begin position="98"/>
        <end position="329"/>
    </location>
</feature>
<reference evidence="11 12" key="1">
    <citation type="submission" date="2017-10" db="EMBL/GenBank/DDBJ databases">
        <title>Comparative genomics in systemic dimorphic fungi from Ajellomycetaceae.</title>
        <authorList>
            <person name="Munoz J.F."/>
            <person name="Mcewen J.G."/>
            <person name="Clay O.K."/>
            <person name="Cuomo C.A."/>
        </authorList>
    </citation>
    <scope>NUCLEOTIDE SEQUENCE [LARGE SCALE GENOMIC DNA]</scope>
    <source>
        <strain evidence="11 12">UAMH5409</strain>
    </source>
</reference>
<dbReference type="GO" id="GO:0046274">
    <property type="term" value="P:lignin catabolic process"/>
    <property type="evidence" value="ECO:0007669"/>
    <property type="project" value="UniProtKB-KW"/>
</dbReference>
<dbReference type="Proteomes" id="UP000223968">
    <property type="component" value="Unassembled WGS sequence"/>
</dbReference>
<evidence type="ECO:0000259" key="10">
    <source>
        <dbReference type="Pfam" id="PF22244"/>
    </source>
</evidence>
<name>A0A2B7Y4I1_9EURO</name>
<evidence type="ECO:0000313" key="12">
    <source>
        <dbReference type="Proteomes" id="UP000223968"/>
    </source>
</evidence>
<keyword evidence="3 9" id="KW-0732">Signal</keyword>
<organism evidence="11 12">
    <name type="scientific">Helicocarpus griseus UAMH5409</name>
    <dbReference type="NCBI Taxonomy" id="1447875"/>
    <lineage>
        <taxon>Eukaryota</taxon>
        <taxon>Fungi</taxon>
        <taxon>Dikarya</taxon>
        <taxon>Ascomycota</taxon>
        <taxon>Pezizomycotina</taxon>
        <taxon>Eurotiomycetes</taxon>
        <taxon>Eurotiomycetidae</taxon>
        <taxon>Onygenales</taxon>
        <taxon>Ajellomycetaceae</taxon>
        <taxon>Helicocarpus</taxon>
    </lineage>
</organism>
<dbReference type="AlphaFoldDB" id="A0A2B7Y4I1"/>
<feature type="signal peptide" evidence="9">
    <location>
        <begin position="1"/>
        <end position="17"/>
    </location>
</feature>
<comment type="similarity">
    <text evidence="1">Belongs to the carbohydrate esterase 15 (CE15) family.</text>
</comment>
<dbReference type="EMBL" id="PDNB01000017">
    <property type="protein sequence ID" value="PGH16406.1"/>
    <property type="molecule type" value="Genomic_DNA"/>
</dbReference>
<evidence type="ECO:0000256" key="7">
    <source>
        <dbReference type="ARBA" id="ARBA00026105"/>
    </source>
</evidence>
<dbReference type="Pfam" id="PF22244">
    <property type="entry name" value="GCE_fung"/>
    <property type="match status" value="1"/>
</dbReference>
<evidence type="ECO:0000256" key="3">
    <source>
        <dbReference type="ARBA" id="ARBA00022729"/>
    </source>
</evidence>
<comment type="caution">
    <text evidence="11">The sequence shown here is derived from an EMBL/GenBank/DDBJ whole genome shotgun (WGS) entry which is preliminary data.</text>
</comment>
<dbReference type="EC" id="3.1.1.117" evidence="7"/>
<evidence type="ECO:0000313" key="11">
    <source>
        <dbReference type="EMBL" id="PGH16406.1"/>
    </source>
</evidence>
<dbReference type="SUPFAM" id="SSF53474">
    <property type="entry name" value="alpha/beta-Hydrolases"/>
    <property type="match status" value="1"/>
</dbReference>
<evidence type="ECO:0000256" key="8">
    <source>
        <dbReference type="SAM" id="MobiDB-lite"/>
    </source>
</evidence>
<keyword evidence="4" id="KW-0378">Hydrolase</keyword>
<evidence type="ECO:0000256" key="6">
    <source>
        <dbReference type="ARBA" id="ARBA00024511"/>
    </source>
</evidence>
<keyword evidence="12" id="KW-1185">Reference proteome</keyword>
<evidence type="ECO:0000256" key="5">
    <source>
        <dbReference type="ARBA" id="ARBA00023185"/>
    </source>
</evidence>
<dbReference type="GO" id="GO:0052689">
    <property type="term" value="F:carboxylic ester hydrolase activity"/>
    <property type="evidence" value="ECO:0007669"/>
    <property type="project" value="UniProtKB-KW"/>
</dbReference>
<gene>
    <name evidence="11" type="ORF">AJ79_01737</name>
</gene>
<evidence type="ECO:0000256" key="9">
    <source>
        <dbReference type="SAM" id="SignalP"/>
    </source>
</evidence>
<dbReference type="OrthoDB" id="3781271at2759"/>
<dbReference type="Gene3D" id="3.40.50.1820">
    <property type="entry name" value="alpha/beta hydrolase"/>
    <property type="match status" value="1"/>
</dbReference>
<keyword evidence="2" id="KW-0719">Serine esterase</keyword>
<dbReference type="InterPro" id="IPR029058">
    <property type="entry name" value="AB_hydrolase_fold"/>
</dbReference>
<evidence type="ECO:0000256" key="1">
    <source>
        <dbReference type="ARBA" id="ARBA00010092"/>
    </source>
</evidence>
<comment type="catalytic activity">
    <reaction evidence="6">
        <text>a 4-O-methyl-alpha-D-glucuronosyl ester derivative + H2O = 4-O-methyl-alpha-D-glucuronate derivative + an alcohol + H(+)</text>
        <dbReference type="Rhea" id="RHEA:67452"/>
        <dbReference type="ChEBI" id="CHEBI:15377"/>
        <dbReference type="ChEBI" id="CHEBI:15378"/>
        <dbReference type="ChEBI" id="CHEBI:30879"/>
        <dbReference type="ChEBI" id="CHEBI:171667"/>
        <dbReference type="ChEBI" id="CHEBI:171668"/>
        <dbReference type="EC" id="3.1.1.117"/>
    </reaction>
    <physiologicalReaction direction="left-to-right" evidence="6">
        <dbReference type="Rhea" id="RHEA:67453"/>
    </physiologicalReaction>
</comment>
<evidence type="ECO:0000256" key="4">
    <source>
        <dbReference type="ARBA" id="ARBA00022801"/>
    </source>
</evidence>
<proteinExistence type="inferred from homology"/>